<reference evidence="4" key="1">
    <citation type="submission" date="2021-03" db="EMBL/GenBank/DDBJ databases">
        <authorList>
            <person name="Bekaert M."/>
        </authorList>
    </citation>
    <scope>NUCLEOTIDE SEQUENCE</scope>
</reference>
<dbReference type="AlphaFoldDB" id="A0A8S3V9V9"/>
<dbReference type="PANTHER" id="PTHR24320">
    <property type="entry name" value="RETINOL DEHYDROGENASE"/>
    <property type="match status" value="1"/>
</dbReference>
<dbReference type="GO" id="GO:0016491">
    <property type="term" value="F:oxidoreductase activity"/>
    <property type="evidence" value="ECO:0007669"/>
    <property type="project" value="UniProtKB-KW"/>
</dbReference>
<dbReference type="EC" id="1.1.-.-" evidence="4"/>
<keyword evidence="2 4" id="KW-0560">Oxidoreductase</keyword>
<dbReference type="InterPro" id="IPR036291">
    <property type="entry name" value="NAD(P)-bd_dom_sf"/>
</dbReference>
<evidence type="ECO:0000313" key="4">
    <source>
        <dbReference type="EMBL" id="CAG2254462.1"/>
    </source>
</evidence>
<comment type="similarity">
    <text evidence="1 3">Belongs to the short-chain dehydrogenases/reductases (SDR) family.</text>
</comment>
<dbReference type="Pfam" id="PF00106">
    <property type="entry name" value="adh_short"/>
    <property type="match status" value="1"/>
</dbReference>
<dbReference type="PANTHER" id="PTHR24320:SF264">
    <property type="entry name" value="DEHYDROGENASE_REDUCTASE SDR FAMILY MEMBER ON CHROMOSOME X"/>
    <property type="match status" value="1"/>
</dbReference>
<evidence type="ECO:0000256" key="3">
    <source>
        <dbReference type="RuleBase" id="RU000363"/>
    </source>
</evidence>
<evidence type="ECO:0000313" key="5">
    <source>
        <dbReference type="Proteomes" id="UP000683360"/>
    </source>
</evidence>
<accession>A0A8S3V9V9</accession>
<dbReference type="CDD" id="cd05327">
    <property type="entry name" value="retinol-DH_like_SDR_c_like"/>
    <property type="match status" value="1"/>
</dbReference>
<dbReference type="PRINTS" id="PR00080">
    <property type="entry name" value="SDRFAMILY"/>
</dbReference>
<keyword evidence="5" id="KW-1185">Reference proteome</keyword>
<organism evidence="4 5">
    <name type="scientific">Mytilus edulis</name>
    <name type="common">Blue mussel</name>
    <dbReference type="NCBI Taxonomy" id="6550"/>
    <lineage>
        <taxon>Eukaryota</taxon>
        <taxon>Metazoa</taxon>
        <taxon>Spiralia</taxon>
        <taxon>Lophotrochozoa</taxon>
        <taxon>Mollusca</taxon>
        <taxon>Bivalvia</taxon>
        <taxon>Autobranchia</taxon>
        <taxon>Pteriomorphia</taxon>
        <taxon>Mytilida</taxon>
        <taxon>Mytiloidea</taxon>
        <taxon>Mytilidae</taxon>
        <taxon>Mytilinae</taxon>
        <taxon>Mytilus</taxon>
    </lineage>
</organism>
<comment type="caution">
    <text evidence="4">The sequence shown here is derived from an EMBL/GenBank/DDBJ whole genome shotgun (WGS) entry which is preliminary data.</text>
</comment>
<protein>
    <submittedName>
        <fullName evidence="4">DHRSX</fullName>
        <ecNumber evidence="4">1.1.-.-</ecNumber>
    </submittedName>
</protein>
<sequence>MNGGSHAGWIFDDGWWITCKLDFRRWMVDHMQVGVFDDEWWITCKLDFRRWMVDHMQIYIYGAFALLRQILQTHKKEEQRLHTGYVAIVTGGSAGIGFEVSRGLVSKNVHVVIGSRCIEEGKTAVAKIREEYPNAKVDWLHIDLTSLKSVREFTDSFLAMGLPLNILINNAGIMFAPYQETDDGLEEHFQVNYLSHFYLTLLLLDVLKKTGTDNSYSRIINVSSVVHKLGNLDIDRLCSRYENSWEYSPHAAYSDSKLAITVSSFMLGRKLNDENYKVTANVLHPGVVRTSLYRHVHRSIKWFLDVVAILLYKTPEMAADTVLYLALSPNVEGDTGSYYDNCVKNKPHDSAHDRLLQEQLWHKSCEIIEHLTENELKHK</sequence>
<evidence type="ECO:0000256" key="1">
    <source>
        <dbReference type="ARBA" id="ARBA00006484"/>
    </source>
</evidence>
<dbReference type="OrthoDB" id="191139at2759"/>
<evidence type="ECO:0000256" key="2">
    <source>
        <dbReference type="ARBA" id="ARBA00023002"/>
    </source>
</evidence>
<dbReference type="PRINTS" id="PR00081">
    <property type="entry name" value="GDHRDH"/>
</dbReference>
<dbReference type="InterPro" id="IPR002347">
    <property type="entry name" value="SDR_fam"/>
</dbReference>
<gene>
    <name evidence="4" type="ORF">MEDL_65890</name>
</gene>
<proteinExistence type="inferred from homology"/>
<dbReference type="Proteomes" id="UP000683360">
    <property type="component" value="Unassembled WGS sequence"/>
</dbReference>
<dbReference type="SUPFAM" id="SSF51735">
    <property type="entry name" value="NAD(P)-binding Rossmann-fold domains"/>
    <property type="match status" value="1"/>
</dbReference>
<name>A0A8S3V9V9_MYTED</name>
<dbReference type="EMBL" id="CAJPWZ010003244">
    <property type="protein sequence ID" value="CAG2254462.1"/>
    <property type="molecule type" value="Genomic_DNA"/>
</dbReference>
<dbReference type="Gene3D" id="3.40.50.720">
    <property type="entry name" value="NAD(P)-binding Rossmann-like Domain"/>
    <property type="match status" value="1"/>
</dbReference>